<reference evidence="1 2" key="1">
    <citation type="submission" date="2017-02" db="EMBL/GenBank/DDBJ databases">
        <title>Draft Genome Sequence of Streptomyces tsukubaensis F601, a Producer of the immunosuppressant tacrolimus FK506.</title>
        <authorList>
            <person name="Zong G."/>
            <person name="Zhong C."/>
            <person name="Fu J."/>
            <person name="Qin R."/>
            <person name="Cao G."/>
        </authorList>
    </citation>
    <scope>NUCLEOTIDE SEQUENCE [LARGE SCALE GENOMIC DNA]</scope>
    <source>
        <strain evidence="1 2">F601</strain>
    </source>
</reference>
<evidence type="ECO:0000313" key="1">
    <source>
        <dbReference type="EMBL" id="OON78468.1"/>
    </source>
</evidence>
<dbReference type="AlphaFoldDB" id="A0A1V4A8X9"/>
<proteinExistence type="predicted"/>
<comment type="caution">
    <text evidence="1">The sequence shown here is derived from an EMBL/GenBank/DDBJ whole genome shotgun (WGS) entry which is preliminary data.</text>
</comment>
<organism evidence="1 2">
    <name type="scientific">Streptomyces tsukubensis</name>
    <dbReference type="NCBI Taxonomy" id="83656"/>
    <lineage>
        <taxon>Bacteria</taxon>
        <taxon>Bacillati</taxon>
        <taxon>Actinomycetota</taxon>
        <taxon>Actinomycetes</taxon>
        <taxon>Kitasatosporales</taxon>
        <taxon>Streptomycetaceae</taxon>
        <taxon>Streptomyces</taxon>
    </lineage>
</organism>
<protein>
    <recommendedName>
        <fullName evidence="3">Excreted virulence factor EspC (Type VII ESX diderm)</fullName>
    </recommendedName>
</protein>
<dbReference type="EMBL" id="MVFC01000012">
    <property type="protein sequence ID" value="OON78468.1"/>
    <property type="molecule type" value="Genomic_DNA"/>
</dbReference>
<evidence type="ECO:0008006" key="3">
    <source>
        <dbReference type="Google" id="ProtNLM"/>
    </source>
</evidence>
<dbReference type="STRING" id="83656.B1H18_17030"/>
<keyword evidence="2" id="KW-1185">Reference proteome</keyword>
<dbReference type="Proteomes" id="UP000190539">
    <property type="component" value="Unassembled WGS sequence"/>
</dbReference>
<name>A0A1V4A8X9_9ACTN</name>
<evidence type="ECO:0000313" key="2">
    <source>
        <dbReference type="Proteomes" id="UP000190539"/>
    </source>
</evidence>
<gene>
    <name evidence="1" type="ORF">B1H18_17030</name>
</gene>
<sequence>MAQRLAVDGGELEHFVTLLKRSGESLRGLRRALGAATVTGLGTDDLDVACAEFQADWKTGTEQIGEQTEDLAKIVAQSRESYLEVDRALAEALGEGAGGGSS</sequence>
<dbReference type="OrthoDB" id="4551929at2"/>
<accession>A0A1V4A8X9</accession>
<dbReference type="RefSeq" id="WP_077968972.1">
    <property type="nucleotide sequence ID" value="NZ_CP045178.1"/>
</dbReference>